<evidence type="ECO:0000313" key="7">
    <source>
        <dbReference type="Proteomes" id="UP000002727"/>
    </source>
</evidence>
<dbReference type="InterPro" id="IPR036286">
    <property type="entry name" value="LexA/Signal_pep-like_sf"/>
</dbReference>
<dbReference type="HOGENOM" id="CLU_123712_0_0_2"/>
<dbReference type="PANTHER" id="PTHR10806:SF6">
    <property type="entry name" value="SIGNAL PEPTIDASE COMPLEX CATALYTIC SUBUNIT SEC11"/>
    <property type="match status" value="1"/>
</dbReference>
<dbReference type="SUPFAM" id="SSF51306">
    <property type="entry name" value="LexA/Signal peptidase"/>
    <property type="match status" value="1"/>
</dbReference>
<keyword evidence="2 5" id="KW-0812">Transmembrane</keyword>
<evidence type="ECO:0000313" key="6">
    <source>
        <dbReference type="EMBL" id="ACJ17045.1"/>
    </source>
</evidence>
<accession>B6YTV4</accession>
<feature type="transmembrane region" description="Helical" evidence="5">
    <location>
        <begin position="130"/>
        <end position="158"/>
    </location>
</feature>
<dbReference type="GeneID" id="7018594"/>
<keyword evidence="7" id="KW-1185">Reference proteome</keyword>
<dbReference type="InterPro" id="IPR001733">
    <property type="entry name" value="Peptidase_S26B"/>
</dbReference>
<keyword evidence="4 5" id="KW-0472">Membrane</keyword>
<dbReference type="KEGG" id="ton:TON_1555"/>
<dbReference type="eggNOG" id="arCOG01739">
    <property type="taxonomic scope" value="Archaea"/>
</dbReference>
<organism evidence="6 7">
    <name type="scientific">Thermococcus onnurineus (strain NA1)</name>
    <dbReference type="NCBI Taxonomy" id="523850"/>
    <lineage>
        <taxon>Archaea</taxon>
        <taxon>Methanobacteriati</taxon>
        <taxon>Methanobacteriota</taxon>
        <taxon>Thermococci</taxon>
        <taxon>Thermococcales</taxon>
        <taxon>Thermococcaceae</taxon>
        <taxon>Thermococcus</taxon>
    </lineage>
</organism>
<evidence type="ECO:0000256" key="1">
    <source>
        <dbReference type="ARBA" id="ARBA00004370"/>
    </source>
</evidence>
<dbReference type="OrthoDB" id="4822at2157"/>
<sequence length="188" mass="22049">MNVKHRDILSILTYLLLFFVILVVVLKFIFGFQYVVILTDSMKPNINPNDLVVTYPSHNVHVGDVILYNIEIGNSTYRILHRVAEIRTDENGQIYYITKGDNRERPDPWVVYPEQVIGKPLLVIPKIGVIWYHTPLIILGLIMIFVASLAYDLAWAFLEEPPIPPKSRKAYFQLLRRKKIKVYHYKRR</sequence>
<dbReference type="NCBIfam" id="TIGR02228">
    <property type="entry name" value="sigpep_I_arch"/>
    <property type="match status" value="1"/>
</dbReference>
<proteinExistence type="predicted"/>
<dbReference type="AlphaFoldDB" id="B6YTV4"/>
<dbReference type="STRING" id="523850.TON_1555"/>
<dbReference type="CDD" id="cd06530">
    <property type="entry name" value="S26_SPase_I"/>
    <property type="match status" value="1"/>
</dbReference>
<dbReference type="PANTHER" id="PTHR10806">
    <property type="entry name" value="SIGNAL PEPTIDASE COMPLEX CATALYTIC SUBUNIT SEC11"/>
    <property type="match status" value="1"/>
</dbReference>
<dbReference type="PATRIC" id="fig|523850.10.peg.1568"/>
<comment type="subcellular location">
    <subcellularLocation>
        <location evidence="1">Membrane</location>
    </subcellularLocation>
</comment>
<protein>
    <submittedName>
        <fullName evidence="6">Hypothetical signal sequence peptidase</fullName>
    </submittedName>
</protein>
<dbReference type="GO" id="GO:0004252">
    <property type="term" value="F:serine-type endopeptidase activity"/>
    <property type="evidence" value="ECO:0007669"/>
    <property type="project" value="InterPro"/>
</dbReference>
<feature type="transmembrane region" description="Helical" evidence="5">
    <location>
        <begin position="12"/>
        <end position="37"/>
    </location>
</feature>
<dbReference type="Proteomes" id="UP000002727">
    <property type="component" value="Chromosome"/>
</dbReference>
<dbReference type="GO" id="GO:0006465">
    <property type="term" value="P:signal peptide processing"/>
    <property type="evidence" value="ECO:0007669"/>
    <property type="project" value="InterPro"/>
</dbReference>
<evidence type="ECO:0000256" key="3">
    <source>
        <dbReference type="ARBA" id="ARBA00022989"/>
    </source>
</evidence>
<evidence type="ECO:0000256" key="4">
    <source>
        <dbReference type="ARBA" id="ARBA00023136"/>
    </source>
</evidence>
<evidence type="ECO:0000256" key="5">
    <source>
        <dbReference type="SAM" id="Phobius"/>
    </source>
</evidence>
<evidence type="ECO:0000256" key="2">
    <source>
        <dbReference type="ARBA" id="ARBA00022692"/>
    </source>
</evidence>
<dbReference type="InterPro" id="IPR019533">
    <property type="entry name" value="Peptidase_S26"/>
</dbReference>
<dbReference type="RefSeq" id="WP_012572517.1">
    <property type="nucleotide sequence ID" value="NC_011529.1"/>
</dbReference>
<dbReference type="EMBL" id="CP000855">
    <property type="protein sequence ID" value="ACJ17045.1"/>
    <property type="molecule type" value="Genomic_DNA"/>
</dbReference>
<dbReference type="GO" id="GO:0016020">
    <property type="term" value="C:membrane"/>
    <property type="evidence" value="ECO:0007669"/>
    <property type="project" value="UniProtKB-SubCell"/>
</dbReference>
<keyword evidence="3 5" id="KW-1133">Transmembrane helix</keyword>
<reference evidence="6 7" key="1">
    <citation type="journal article" date="2008" name="J. Bacteriol.">
        <title>The complete genome sequence of Thermococcus onnurineus NA1 reveals a mixed heterotrophic and carboxydotrophic metabolism.</title>
        <authorList>
            <person name="Lee H.S."/>
            <person name="Kang S.G."/>
            <person name="Bae S.S."/>
            <person name="Lim J.K."/>
            <person name="Cho Y."/>
            <person name="Kim Y.J."/>
            <person name="Jeon J.H."/>
            <person name="Cha S.S."/>
            <person name="Kwon K.K."/>
            <person name="Kim H.T."/>
            <person name="Park C.J."/>
            <person name="Lee H.W."/>
            <person name="Kim S.I."/>
            <person name="Chun J."/>
            <person name="Colwell R.R."/>
            <person name="Kim S.J."/>
            <person name="Lee J.H."/>
        </authorList>
    </citation>
    <scope>NUCLEOTIDE SEQUENCE [LARGE SCALE GENOMIC DNA]</scope>
    <source>
        <strain evidence="6 7">NA1</strain>
    </source>
</reference>
<name>B6YTV4_THEON</name>
<gene>
    <name evidence="6" type="ordered locus">TON_1555</name>
</gene>